<dbReference type="EMBL" id="UOEL01000024">
    <property type="protein sequence ID" value="VAW10494.1"/>
    <property type="molecule type" value="Genomic_DNA"/>
</dbReference>
<dbReference type="Gene3D" id="6.10.10.120">
    <property type="entry name" value="Antitoxin ParD1-like"/>
    <property type="match status" value="1"/>
</dbReference>
<reference evidence="1" key="1">
    <citation type="submission" date="2018-06" db="EMBL/GenBank/DDBJ databases">
        <authorList>
            <person name="Zhirakovskaya E."/>
        </authorList>
    </citation>
    <scope>NUCLEOTIDE SEQUENCE</scope>
</reference>
<name>A0A3B0TPD3_9ZZZZ</name>
<dbReference type="InterPro" id="IPR038296">
    <property type="entry name" value="ParD_sf"/>
</dbReference>
<protein>
    <recommendedName>
        <fullName evidence="2">ParD protein (Antitoxin to ParE)</fullName>
    </recommendedName>
</protein>
<dbReference type="GO" id="GO:0006355">
    <property type="term" value="P:regulation of DNA-templated transcription"/>
    <property type="evidence" value="ECO:0007669"/>
    <property type="project" value="InterPro"/>
</dbReference>
<dbReference type="InterPro" id="IPR010985">
    <property type="entry name" value="Ribbon_hlx_hlx"/>
</dbReference>
<evidence type="ECO:0008006" key="2">
    <source>
        <dbReference type="Google" id="ProtNLM"/>
    </source>
</evidence>
<proteinExistence type="predicted"/>
<accession>A0A3B0TPD3</accession>
<organism evidence="1">
    <name type="scientific">hydrothermal vent metagenome</name>
    <dbReference type="NCBI Taxonomy" id="652676"/>
    <lineage>
        <taxon>unclassified sequences</taxon>
        <taxon>metagenomes</taxon>
        <taxon>ecological metagenomes</taxon>
    </lineage>
</organism>
<evidence type="ECO:0000313" key="1">
    <source>
        <dbReference type="EMBL" id="VAW10494.1"/>
    </source>
</evidence>
<dbReference type="SUPFAM" id="SSF47598">
    <property type="entry name" value="Ribbon-helix-helix"/>
    <property type="match status" value="1"/>
</dbReference>
<gene>
    <name evidence="1" type="ORF">MNBD_BACTEROID03-984</name>
</gene>
<sequence length="80" mass="9516">MARKSITFADKQDEWLKLIVAHGHYKDESDYVRDLVRRDQEKNQAFYLTKTAIHEGLESGISKRSLEDIWQQAENEFKMK</sequence>
<dbReference type="AlphaFoldDB" id="A0A3B0TPD3"/>